<dbReference type="RefSeq" id="WP_118367497.1">
    <property type="nucleotide sequence ID" value="NZ_CABJDZ010000001.1"/>
</dbReference>
<sequence>MFSRDWAITILNHHPNVKITHRLFSTDEYIYGRNGKVYDEFGNCVKFSYKLDKEISEVLDKEGTE</sequence>
<reference evidence="1 2" key="1">
    <citation type="submission" date="2018-08" db="EMBL/GenBank/DDBJ databases">
        <title>A genome reference for cultivated species of the human gut microbiota.</title>
        <authorList>
            <person name="Zou Y."/>
            <person name="Xue W."/>
            <person name="Luo G."/>
        </authorList>
    </citation>
    <scope>NUCLEOTIDE SEQUENCE [LARGE SCALE GENOMIC DNA]</scope>
    <source>
        <strain evidence="1 2">AF39-4</strain>
    </source>
</reference>
<evidence type="ECO:0000313" key="2">
    <source>
        <dbReference type="Proteomes" id="UP000284267"/>
    </source>
</evidence>
<organism evidence="1 2">
    <name type="scientific">Blautia obeum</name>
    <dbReference type="NCBI Taxonomy" id="40520"/>
    <lineage>
        <taxon>Bacteria</taxon>
        <taxon>Bacillati</taxon>
        <taxon>Bacillota</taxon>
        <taxon>Clostridia</taxon>
        <taxon>Lachnospirales</taxon>
        <taxon>Lachnospiraceae</taxon>
        <taxon>Blautia</taxon>
    </lineage>
</organism>
<gene>
    <name evidence="1" type="ORF">DW040_02805</name>
</gene>
<protein>
    <submittedName>
        <fullName evidence="1">Uncharacterized protein</fullName>
    </submittedName>
</protein>
<name>A0A415HVM1_9FIRM</name>
<dbReference type="Proteomes" id="UP000284267">
    <property type="component" value="Unassembled WGS sequence"/>
</dbReference>
<proteinExistence type="predicted"/>
<evidence type="ECO:0000313" key="1">
    <source>
        <dbReference type="EMBL" id="RHK98252.1"/>
    </source>
</evidence>
<dbReference type="AlphaFoldDB" id="A0A415HVM1"/>
<dbReference type="EMBL" id="QROE01000001">
    <property type="protein sequence ID" value="RHK98252.1"/>
    <property type="molecule type" value="Genomic_DNA"/>
</dbReference>
<comment type="caution">
    <text evidence="1">The sequence shown here is derived from an EMBL/GenBank/DDBJ whole genome shotgun (WGS) entry which is preliminary data.</text>
</comment>
<accession>A0A415HVM1</accession>